<accession>A0AAW5SA59</accession>
<evidence type="ECO:0000256" key="1">
    <source>
        <dbReference type="SAM" id="MobiDB-lite"/>
    </source>
</evidence>
<dbReference type="Proteomes" id="UP001207588">
    <property type="component" value="Unassembled WGS sequence"/>
</dbReference>
<reference evidence="2" key="1">
    <citation type="submission" date="2020-07" db="EMBL/GenBank/DDBJ databases">
        <authorList>
            <person name="Pettersson B.M.F."/>
            <person name="Behra P.R.K."/>
            <person name="Ramesh M."/>
            <person name="Das S."/>
            <person name="Dasgupta S."/>
            <person name="Kirsebom L.A."/>
        </authorList>
    </citation>
    <scope>NUCLEOTIDE SEQUENCE</scope>
    <source>
        <strain evidence="2">DSM 45439</strain>
    </source>
</reference>
<proteinExistence type="predicted"/>
<organism evidence="2 3">
    <name type="scientific">Mycobacterium bouchedurhonense</name>
    <dbReference type="NCBI Taxonomy" id="701041"/>
    <lineage>
        <taxon>Bacteria</taxon>
        <taxon>Bacillati</taxon>
        <taxon>Actinomycetota</taxon>
        <taxon>Actinomycetes</taxon>
        <taxon>Mycobacteriales</taxon>
        <taxon>Mycobacteriaceae</taxon>
        <taxon>Mycobacterium</taxon>
        <taxon>Mycobacterium avium complex (MAC)</taxon>
    </lineage>
</organism>
<feature type="compositionally biased region" description="Polar residues" evidence="1">
    <location>
        <begin position="10"/>
        <end position="19"/>
    </location>
</feature>
<dbReference type="RefSeq" id="WP_139800111.1">
    <property type="nucleotide sequence ID" value="NZ_JACKTG010000074.1"/>
</dbReference>
<reference evidence="2" key="2">
    <citation type="journal article" date="2022" name="BMC Genomics">
        <title>Comparative genome analysis of mycobacteria focusing on tRNA and non-coding RNA.</title>
        <authorList>
            <person name="Behra P.R.K."/>
            <person name="Pettersson B.M.F."/>
            <person name="Ramesh M."/>
            <person name="Das S."/>
            <person name="Dasgupta S."/>
            <person name="Kirsebom L.A."/>
        </authorList>
    </citation>
    <scope>NUCLEOTIDE SEQUENCE</scope>
    <source>
        <strain evidence="2">DSM 45439</strain>
    </source>
</reference>
<feature type="region of interest" description="Disordered" evidence="1">
    <location>
        <begin position="279"/>
        <end position="301"/>
    </location>
</feature>
<evidence type="ECO:0000313" key="2">
    <source>
        <dbReference type="EMBL" id="MCV6991850.1"/>
    </source>
</evidence>
<protein>
    <submittedName>
        <fullName evidence="2">Uncharacterized protein</fullName>
    </submittedName>
</protein>
<feature type="compositionally biased region" description="Polar residues" evidence="1">
    <location>
        <begin position="291"/>
        <end position="301"/>
    </location>
</feature>
<feature type="region of interest" description="Disordered" evidence="1">
    <location>
        <begin position="1"/>
        <end position="42"/>
    </location>
</feature>
<sequence>MDWLEHRSANRPTTQSANTAPAHDCRTGRMRPPPPYSEASQIAARTSALATSLGPTGFGGEASVAFLRDPPSHDLVADTRAWAKRCANYVEKYVPAEPGEVPGPAAPTSISILPDRHIEGVDVLAVHLTDNREHRFQPEGSRESVVYVARVRGIVVAGLRHDSGSVLDEVFGATIRRLKDDQPAPRPLSGTIGSASLKGRSDQELSELLPSIVDVPKGWSVGQTSPIVGARALDYQTEGSTDPKGCNAIPFMNEGAPRDDIGRDYREIATAAAVHDDTDSAVGGLDVPTESGCTSKTPQRM</sequence>
<name>A0AAW5SA59_MYCBC</name>
<gene>
    <name evidence="2" type="ORF">H7I91_21685</name>
</gene>
<dbReference type="AlphaFoldDB" id="A0AAW5SA59"/>
<comment type="caution">
    <text evidence="2">The sequence shown here is derived from an EMBL/GenBank/DDBJ whole genome shotgun (WGS) entry which is preliminary data.</text>
</comment>
<evidence type="ECO:0000313" key="3">
    <source>
        <dbReference type="Proteomes" id="UP001207588"/>
    </source>
</evidence>
<dbReference type="EMBL" id="JACKTG010000074">
    <property type="protein sequence ID" value="MCV6991850.1"/>
    <property type="molecule type" value="Genomic_DNA"/>
</dbReference>